<feature type="non-terminal residue" evidence="1">
    <location>
        <position position="75"/>
    </location>
</feature>
<name>A0A6A4HXH5_9AGAR</name>
<accession>A0A6A4HXH5</accession>
<proteinExistence type="predicted"/>
<sequence length="75" mass="8902">MKLTKNTKPKRLRKNLEKKEIWEGRKGAWGSYDDSRQCYILLTEESDSCQNVDSCSTLWLLWLAIDCYSCYDLYP</sequence>
<keyword evidence="2" id="KW-1185">Reference proteome</keyword>
<evidence type="ECO:0000313" key="2">
    <source>
        <dbReference type="Proteomes" id="UP000799118"/>
    </source>
</evidence>
<organism evidence="1 2">
    <name type="scientific">Gymnopus androsaceus JB14</name>
    <dbReference type="NCBI Taxonomy" id="1447944"/>
    <lineage>
        <taxon>Eukaryota</taxon>
        <taxon>Fungi</taxon>
        <taxon>Dikarya</taxon>
        <taxon>Basidiomycota</taxon>
        <taxon>Agaricomycotina</taxon>
        <taxon>Agaricomycetes</taxon>
        <taxon>Agaricomycetidae</taxon>
        <taxon>Agaricales</taxon>
        <taxon>Marasmiineae</taxon>
        <taxon>Omphalotaceae</taxon>
        <taxon>Gymnopus</taxon>
    </lineage>
</organism>
<evidence type="ECO:0000313" key="1">
    <source>
        <dbReference type="EMBL" id="KAE9402430.1"/>
    </source>
</evidence>
<reference evidence="1" key="1">
    <citation type="journal article" date="2019" name="Environ. Microbiol.">
        <title>Fungal ecological strategies reflected in gene transcription - a case study of two litter decomposers.</title>
        <authorList>
            <person name="Barbi F."/>
            <person name="Kohler A."/>
            <person name="Barry K."/>
            <person name="Baskaran P."/>
            <person name="Daum C."/>
            <person name="Fauchery L."/>
            <person name="Ihrmark K."/>
            <person name="Kuo A."/>
            <person name="LaButti K."/>
            <person name="Lipzen A."/>
            <person name="Morin E."/>
            <person name="Grigoriev I.V."/>
            <person name="Henrissat B."/>
            <person name="Lindahl B."/>
            <person name="Martin F."/>
        </authorList>
    </citation>
    <scope>NUCLEOTIDE SEQUENCE</scope>
    <source>
        <strain evidence="1">JB14</strain>
    </source>
</reference>
<dbReference type="Proteomes" id="UP000799118">
    <property type="component" value="Unassembled WGS sequence"/>
</dbReference>
<gene>
    <name evidence="1" type="ORF">BT96DRAFT_918267</name>
</gene>
<dbReference type="AlphaFoldDB" id="A0A6A4HXH5"/>
<protein>
    <submittedName>
        <fullName evidence="1">Uncharacterized protein</fullName>
    </submittedName>
</protein>
<dbReference type="EMBL" id="ML769435">
    <property type="protein sequence ID" value="KAE9402430.1"/>
    <property type="molecule type" value="Genomic_DNA"/>
</dbReference>